<proteinExistence type="inferred from homology"/>
<evidence type="ECO:0000256" key="2">
    <source>
        <dbReference type="ARBA" id="ARBA00001633"/>
    </source>
</evidence>
<evidence type="ECO:0000256" key="3">
    <source>
        <dbReference type="ARBA" id="ARBA00004664"/>
    </source>
</evidence>
<feature type="domain" description="Indole-3-glycerol phosphate synthase" evidence="14">
    <location>
        <begin position="37"/>
        <end position="255"/>
    </location>
</feature>
<evidence type="ECO:0000256" key="8">
    <source>
        <dbReference type="ARBA" id="ARBA00022822"/>
    </source>
</evidence>
<dbReference type="CDD" id="cd00331">
    <property type="entry name" value="IGPS"/>
    <property type="match status" value="1"/>
</dbReference>
<dbReference type="InterPro" id="IPR011060">
    <property type="entry name" value="RibuloseP-bd_barrel"/>
</dbReference>
<accession>A0A7G7CLY0</accession>
<dbReference type="PANTHER" id="PTHR22854:SF2">
    <property type="entry name" value="INDOLE-3-GLYCEROL-PHOSPHATE SYNTHASE"/>
    <property type="match status" value="1"/>
</dbReference>
<keyword evidence="8 13" id="KW-0822">Tryptophan biosynthesis</keyword>
<dbReference type="HAMAP" id="MF_00135">
    <property type="entry name" value="PRAI"/>
    <property type="match status" value="1"/>
</dbReference>
<protein>
    <recommendedName>
        <fullName evidence="13">N-(5'-phosphoribosyl)anthranilate isomerase</fullName>
        <shortName evidence="13">PRAI</shortName>
        <ecNumber evidence="13">5.3.1.24</ecNumber>
    </recommendedName>
</protein>
<evidence type="ECO:0000313" key="17">
    <source>
        <dbReference type="Proteomes" id="UP000515743"/>
    </source>
</evidence>
<evidence type="ECO:0000256" key="7">
    <source>
        <dbReference type="ARBA" id="ARBA00022793"/>
    </source>
</evidence>
<dbReference type="Pfam" id="PF00697">
    <property type="entry name" value="PRAI"/>
    <property type="match status" value="1"/>
</dbReference>
<dbReference type="CDD" id="cd00405">
    <property type="entry name" value="PRAI"/>
    <property type="match status" value="1"/>
</dbReference>
<dbReference type="KEGG" id="cik:H0194_05590"/>
<keyword evidence="9 13" id="KW-0057">Aromatic amino acid biosynthesis</keyword>
<dbReference type="NCBIfam" id="NF006945">
    <property type="entry name" value="PRK09427.1"/>
    <property type="match status" value="1"/>
</dbReference>
<dbReference type="PANTHER" id="PTHR22854">
    <property type="entry name" value="TRYPTOPHAN BIOSYNTHESIS PROTEIN"/>
    <property type="match status" value="1"/>
</dbReference>
<dbReference type="GO" id="GO:0000162">
    <property type="term" value="P:L-tryptophan biosynthetic process"/>
    <property type="evidence" value="ECO:0007669"/>
    <property type="project" value="UniProtKB-UniRule"/>
</dbReference>
<sequence>MTAPCCHGSLDTRRPTMATILHEIVANRRTHHIEYGPAAPSTRSLADALRGTNRFIMECKAASPSKGVMREDYRPGDIARVYSRYAAAISVLCEPDYFHGSYAHLQTVALSTHLPVLCKDFITEESQVRAARYYGADAILLMLSVLDDREYNRLADVAHELNLDILTEVINEEEIKRAVRLGAPIIGINNRNLHDLTVDLTRTERLFPLIPADRVVVSESGIATHHDVRRSPANAFLVGAQLTSQTDIDRACRALVYGENKVCGLTTPDAAQAARAAGALYGGLIFDPNSPRYVSRETAESIMASEPGLDWVAVTRTTIPELSGLHAVQLHDDAKAVPGITNWHVGTDVLDNGGGSGKTFDWSTIPKDLAPHVLLAGGLNNDNLAAALDVGTRGLDLNSGFETNGVKDPHKLAQAFHTIRNHKYV</sequence>
<dbReference type="FunFam" id="3.20.20.70:FF:000024">
    <property type="entry name" value="Indole-3-glycerol phosphate synthase"/>
    <property type="match status" value="1"/>
</dbReference>
<evidence type="ECO:0000256" key="5">
    <source>
        <dbReference type="ARBA" id="ARBA00008737"/>
    </source>
</evidence>
<keyword evidence="17" id="KW-1185">Reference proteome</keyword>
<dbReference type="InterPro" id="IPR013798">
    <property type="entry name" value="Indole-3-glycerol_P_synth_dom"/>
</dbReference>
<dbReference type="UniPathway" id="UPA00035">
    <property type="reaction ID" value="UER00042"/>
</dbReference>
<dbReference type="Pfam" id="PF00218">
    <property type="entry name" value="IGPS"/>
    <property type="match status" value="1"/>
</dbReference>
<evidence type="ECO:0000256" key="12">
    <source>
        <dbReference type="ARBA" id="ARBA00023268"/>
    </source>
</evidence>
<evidence type="ECO:0000259" key="14">
    <source>
        <dbReference type="Pfam" id="PF00218"/>
    </source>
</evidence>
<dbReference type="SUPFAM" id="SSF51366">
    <property type="entry name" value="Ribulose-phoshate binding barrel"/>
    <property type="match status" value="2"/>
</dbReference>
<dbReference type="EMBL" id="CP059404">
    <property type="protein sequence ID" value="QNE88596.1"/>
    <property type="molecule type" value="Genomic_DNA"/>
</dbReference>
<evidence type="ECO:0000256" key="11">
    <source>
        <dbReference type="ARBA" id="ARBA00023239"/>
    </source>
</evidence>
<dbReference type="Gene3D" id="3.20.20.70">
    <property type="entry name" value="Aldolase class I"/>
    <property type="match status" value="3"/>
</dbReference>
<evidence type="ECO:0000256" key="13">
    <source>
        <dbReference type="HAMAP-Rule" id="MF_00135"/>
    </source>
</evidence>
<dbReference type="EC" id="5.3.1.24" evidence="13"/>
<evidence type="ECO:0000313" key="16">
    <source>
        <dbReference type="EMBL" id="QNE88596.1"/>
    </source>
</evidence>
<comment type="similarity">
    <text evidence="13">Belongs to the TrpF family.</text>
</comment>
<keyword evidence="10 13" id="KW-0413">Isomerase</keyword>
<evidence type="ECO:0000256" key="4">
    <source>
        <dbReference type="ARBA" id="ARBA00004696"/>
    </source>
</evidence>
<evidence type="ECO:0000256" key="6">
    <source>
        <dbReference type="ARBA" id="ARBA00022605"/>
    </source>
</evidence>
<dbReference type="InterPro" id="IPR013785">
    <property type="entry name" value="Aldolase_TIM"/>
</dbReference>
<keyword evidence="12" id="KW-0511">Multifunctional enzyme</keyword>
<dbReference type="Proteomes" id="UP000515743">
    <property type="component" value="Chromosome"/>
</dbReference>
<keyword evidence="7" id="KW-0210">Decarboxylase</keyword>
<dbReference type="GO" id="GO:0004640">
    <property type="term" value="F:phosphoribosylanthranilate isomerase activity"/>
    <property type="evidence" value="ECO:0007669"/>
    <property type="project" value="UniProtKB-UniRule"/>
</dbReference>
<comment type="catalytic activity">
    <reaction evidence="1 13">
        <text>N-(5-phospho-beta-D-ribosyl)anthranilate = 1-(2-carboxyphenylamino)-1-deoxy-D-ribulose 5-phosphate</text>
        <dbReference type="Rhea" id="RHEA:21540"/>
        <dbReference type="ChEBI" id="CHEBI:18277"/>
        <dbReference type="ChEBI" id="CHEBI:58613"/>
        <dbReference type="EC" id="5.3.1.24"/>
    </reaction>
</comment>
<dbReference type="AlphaFoldDB" id="A0A7G7CLY0"/>
<feature type="domain" description="N-(5'phosphoribosyl) anthranilate isomerase (PRAI)" evidence="15">
    <location>
        <begin position="344"/>
        <end position="416"/>
    </location>
</feature>
<dbReference type="GO" id="GO:0004425">
    <property type="term" value="F:indole-3-glycerol-phosphate synthase activity"/>
    <property type="evidence" value="ECO:0007669"/>
    <property type="project" value="UniProtKB-EC"/>
</dbReference>
<comment type="pathway">
    <text evidence="4">Amino-acid biosynthesis; L-tryptophan biosynthesis; L-tryptophan from chorismate: step 4/5.</text>
</comment>
<evidence type="ECO:0000256" key="10">
    <source>
        <dbReference type="ARBA" id="ARBA00023235"/>
    </source>
</evidence>
<name>A0A7G7CLY0_9CORY</name>
<reference evidence="16 17" key="1">
    <citation type="submission" date="2020-07" db="EMBL/GenBank/DDBJ databases">
        <title>Complete genome and description of Corynebacterium incognita strain Marseille-Q3630 sp. nov.</title>
        <authorList>
            <person name="Boxberger M."/>
        </authorList>
    </citation>
    <scope>NUCLEOTIDE SEQUENCE [LARGE SCALE GENOMIC DNA]</scope>
    <source>
        <strain evidence="16 17">Marseille-Q3630</strain>
    </source>
</reference>
<keyword evidence="6 13" id="KW-0028">Amino-acid biosynthesis</keyword>
<dbReference type="InterPro" id="IPR045186">
    <property type="entry name" value="Indole-3-glycerol_P_synth"/>
</dbReference>
<dbReference type="InterPro" id="IPR001240">
    <property type="entry name" value="PRAI_dom"/>
</dbReference>
<comment type="pathway">
    <text evidence="3 13">Amino-acid biosynthesis; L-tryptophan biosynthesis; L-tryptophan from chorismate: step 3/5.</text>
</comment>
<comment type="similarity">
    <text evidence="5">Belongs to the TrpC family.</text>
</comment>
<organism evidence="16 17">
    <name type="scientific">Corynebacterium incognita</name>
    <dbReference type="NCBI Taxonomy" id="2754725"/>
    <lineage>
        <taxon>Bacteria</taxon>
        <taxon>Bacillati</taxon>
        <taxon>Actinomycetota</taxon>
        <taxon>Actinomycetes</taxon>
        <taxon>Mycobacteriales</taxon>
        <taxon>Corynebacteriaceae</taxon>
        <taxon>Corynebacterium</taxon>
    </lineage>
</organism>
<comment type="catalytic activity">
    <reaction evidence="2">
        <text>1-(2-carboxyphenylamino)-1-deoxy-D-ribulose 5-phosphate + H(+) = (1S,2R)-1-C-(indol-3-yl)glycerol 3-phosphate + CO2 + H2O</text>
        <dbReference type="Rhea" id="RHEA:23476"/>
        <dbReference type="ChEBI" id="CHEBI:15377"/>
        <dbReference type="ChEBI" id="CHEBI:15378"/>
        <dbReference type="ChEBI" id="CHEBI:16526"/>
        <dbReference type="ChEBI" id="CHEBI:58613"/>
        <dbReference type="ChEBI" id="CHEBI:58866"/>
        <dbReference type="EC" id="4.1.1.48"/>
    </reaction>
</comment>
<gene>
    <name evidence="16" type="primary">trpCF</name>
    <name evidence="13" type="synonym">trpF</name>
    <name evidence="16" type="ORF">H0194_05590</name>
</gene>
<evidence type="ECO:0000256" key="1">
    <source>
        <dbReference type="ARBA" id="ARBA00001164"/>
    </source>
</evidence>
<keyword evidence="11 16" id="KW-0456">Lyase</keyword>
<evidence type="ECO:0000256" key="9">
    <source>
        <dbReference type="ARBA" id="ARBA00023141"/>
    </source>
</evidence>
<evidence type="ECO:0000259" key="15">
    <source>
        <dbReference type="Pfam" id="PF00697"/>
    </source>
</evidence>